<sequence>MFTMLVRQHAKKTAFYNVKWKLVTRNMTFTGNTAGVPSANEQRLTRGASEDVMKRNTTVEGGHSPMDSRMIAGIAVPSRPFQPENCCMSGCVNCVWDIYSEDIKYWRLKRLEAVEKVTATSEVWPEDWDPPLKLLPMKNIPKSLKSKKLEYEELVKNASIDKVNGLFPPRKHSLPKSVIEAKKRNLIKKTQENLKAEEVDNDGWNDIPVSIKAFAEFERKKKLSKVH</sequence>
<dbReference type="KEGG" id="tpf:TPHA_0A01190"/>
<protein>
    <recommendedName>
        <fullName evidence="1">Oxidoreductase-like domain-containing protein</fullName>
    </recommendedName>
</protein>
<dbReference type="PANTHER" id="PTHR21193">
    <property type="entry name" value="OXIDOREDUCTASE-LIKE DOMAIN-CONTAINING PROTEIN 1"/>
    <property type="match status" value="1"/>
</dbReference>
<gene>
    <name evidence="2" type="primary">TPHA0A01190</name>
    <name evidence="2" type="ordered locus">TPHA_0A01190</name>
</gene>
<organism evidence="2 3">
    <name type="scientific">Tetrapisispora phaffii (strain ATCC 24235 / CBS 4417 / NBRC 1672 / NRRL Y-8282 / UCD 70-5)</name>
    <name type="common">Yeast</name>
    <name type="synonym">Fabospora phaffii</name>
    <dbReference type="NCBI Taxonomy" id="1071381"/>
    <lineage>
        <taxon>Eukaryota</taxon>
        <taxon>Fungi</taxon>
        <taxon>Dikarya</taxon>
        <taxon>Ascomycota</taxon>
        <taxon>Saccharomycotina</taxon>
        <taxon>Saccharomycetes</taxon>
        <taxon>Saccharomycetales</taxon>
        <taxon>Saccharomycetaceae</taxon>
        <taxon>Tetrapisispora</taxon>
    </lineage>
</organism>
<dbReference type="InterPro" id="IPR019180">
    <property type="entry name" value="Oxidoreductase-like_N"/>
</dbReference>
<dbReference type="OMA" id="CVWEIYN"/>
<dbReference type="GeneID" id="11532337"/>
<evidence type="ECO:0000259" key="1">
    <source>
        <dbReference type="Pfam" id="PF09791"/>
    </source>
</evidence>
<dbReference type="Pfam" id="PF09791">
    <property type="entry name" value="Oxidored-like"/>
    <property type="match status" value="1"/>
</dbReference>
<name>G8BMS5_TETPH</name>
<proteinExistence type="predicted"/>
<feature type="domain" description="Oxidoreductase-like" evidence="1">
    <location>
        <begin position="70"/>
        <end position="113"/>
    </location>
</feature>
<dbReference type="OrthoDB" id="10064411at2759"/>
<dbReference type="EMBL" id="HE612856">
    <property type="protein sequence ID" value="CCE61203.1"/>
    <property type="molecule type" value="Genomic_DNA"/>
</dbReference>
<dbReference type="Proteomes" id="UP000005666">
    <property type="component" value="Chromosome 1"/>
</dbReference>
<dbReference type="eggNOG" id="KOG4690">
    <property type="taxonomic scope" value="Eukaryota"/>
</dbReference>
<dbReference type="STRING" id="1071381.G8BMS5"/>
<dbReference type="InterPro" id="IPR039251">
    <property type="entry name" value="OXLD1"/>
</dbReference>
<accession>G8BMS5</accession>
<dbReference type="GO" id="GO:0005739">
    <property type="term" value="C:mitochondrion"/>
    <property type="evidence" value="ECO:0007669"/>
    <property type="project" value="TreeGrafter"/>
</dbReference>
<reference evidence="2 3" key="1">
    <citation type="journal article" date="2011" name="Proc. Natl. Acad. Sci. U.S.A.">
        <title>Evolutionary erosion of yeast sex chromosomes by mating-type switching accidents.</title>
        <authorList>
            <person name="Gordon J.L."/>
            <person name="Armisen D."/>
            <person name="Proux-Wera E."/>
            <person name="Oheigeartaigh S.S."/>
            <person name="Byrne K.P."/>
            <person name="Wolfe K.H."/>
        </authorList>
    </citation>
    <scope>NUCLEOTIDE SEQUENCE [LARGE SCALE GENOMIC DNA]</scope>
    <source>
        <strain evidence="3">ATCC 24235 / CBS 4417 / NBRC 1672 / NRRL Y-8282 / UCD 70-5</strain>
    </source>
</reference>
<dbReference type="RefSeq" id="XP_003683637.1">
    <property type="nucleotide sequence ID" value="XM_003683589.1"/>
</dbReference>
<keyword evidence="3" id="KW-1185">Reference proteome</keyword>
<dbReference type="AlphaFoldDB" id="G8BMS5"/>
<dbReference type="PANTHER" id="PTHR21193:SF3">
    <property type="entry name" value="OXIDOREDUCTASE-LIKE DOMAIN-CONTAINING PROTEIN 1"/>
    <property type="match status" value="1"/>
</dbReference>
<evidence type="ECO:0000313" key="2">
    <source>
        <dbReference type="EMBL" id="CCE61203.1"/>
    </source>
</evidence>
<evidence type="ECO:0000313" key="3">
    <source>
        <dbReference type="Proteomes" id="UP000005666"/>
    </source>
</evidence>
<dbReference type="HOGENOM" id="CLU_062297_1_0_1"/>